<name>A0A918DSB2_9GAMM</name>
<dbReference type="SUPFAM" id="SSF50969">
    <property type="entry name" value="YVTN repeat-like/Quinoprotein amine dehydrogenase"/>
    <property type="match status" value="1"/>
</dbReference>
<dbReference type="Proteomes" id="UP000599578">
    <property type="component" value="Unassembled WGS sequence"/>
</dbReference>
<dbReference type="Gene3D" id="2.130.10.10">
    <property type="entry name" value="YVTN repeat-like/Quinoprotein amine dehydrogenase"/>
    <property type="match status" value="1"/>
</dbReference>
<evidence type="ECO:0000313" key="4">
    <source>
        <dbReference type="Proteomes" id="UP000599578"/>
    </source>
</evidence>
<comment type="caution">
    <text evidence="3">The sequence shown here is derived from an EMBL/GenBank/DDBJ whole genome shotgun (WGS) entry which is preliminary data.</text>
</comment>
<feature type="chain" id="PRO_5037425203" evidence="1">
    <location>
        <begin position="22"/>
        <end position="774"/>
    </location>
</feature>
<gene>
    <name evidence="3" type="ORF">GCM10011348_16970</name>
</gene>
<keyword evidence="1" id="KW-0732">Signal</keyword>
<evidence type="ECO:0000256" key="1">
    <source>
        <dbReference type="SAM" id="SignalP"/>
    </source>
</evidence>
<protein>
    <submittedName>
        <fullName evidence="3">Alkaline phosphatase</fullName>
    </submittedName>
</protein>
<dbReference type="SUPFAM" id="SSF101898">
    <property type="entry name" value="NHL repeat"/>
    <property type="match status" value="1"/>
</dbReference>
<evidence type="ECO:0000259" key="2">
    <source>
        <dbReference type="Pfam" id="PF13449"/>
    </source>
</evidence>
<dbReference type="InterPro" id="IPR052956">
    <property type="entry name" value="Mesenchyme-surface_protein"/>
</dbReference>
<dbReference type="EMBL" id="BMLT01000004">
    <property type="protein sequence ID" value="GGO80400.1"/>
    <property type="molecule type" value="Genomic_DNA"/>
</dbReference>
<feature type="domain" description="Phytase-like" evidence="2">
    <location>
        <begin position="467"/>
        <end position="752"/>
    </location>
</feature>
<organism evidence="3 4">
    <name type="scientific">Marinobacterium nitratireducens</name>
    <dbReference type="NCBI Taxonomy" id="518897"/>
    <lineage>
        <taxon>Bacteria</taxon>
        <taxon>Pseudomonadati</taxon>
        <taxon>Pseudomonadota</taxon>
        <taxon>Gammaproteobacteria</taxon>
        <taxon>Oceanospirillales</taxon>
        <taxon>Oceanospirillaceae</taxon>
        <taxon>Marinobacterium</taxon>
    </lineage>
</organism>
<evidence type="ECO:0000313" key="3">
    <source>
        <dbReference type="EMBL" id="GGO80400.1"/>
    </source>
</evidence>
<accession>A0A918DSB2</accession>
<keyword evidence="4" id="KW-1185">Reference proteome</keyword>
<proteinExistence type="predicted"/>
<dbReference type="PANTHER" id="PTHR46928:SF1">
    <property type="entry name" value="MESENCHYME-SPECIFIC CELL SURFACE GLYCOPROTEIN"/>
    <property type="match status" value="1"/>
</dbReference>
<dbReference type="InterPro" id="IPR027372">
    <property type="entry name" value="Phytase-like_dom"/>
</dbReference>
<dbReference type="RefSeq" id="WP_188860159.1">
    <property type="nucleotide sequence ID" value="NZ_BMLT01000004.1"/>
</dbReference>
<feature type="signal peptide" evidence="1">
    <location>
        <begin position="1"/>
        <end position="21"/>
    </location>
</feature>
<dbReference type="InterPro" id="IPR011044">
    <property type="entry name" value="Quino_amine_DH_bsu"/>
</dbReference>
<dbReference type="Pfam" id="PF13449">
    <property type="entry name" value="Phytase-like"/>
    <property type="match status" value="1"/>
</dbReference>
<dbReference type="PANTHER" id="PTHR46928">
    <property type="entry name" value="MESENCHYME-SPECIFIC CELL SURFACE GLYCOPROTEIN"/>
    <property type="match status" value="1"/>
</dbReference>
<reference evidence="3 4" key="1">
    <citation type="journal article" date="2014" name="Int. J. Syst. Evol. Microbiol.">
        <title>Complete genome sequence of Corynebacterium casei LMG S-19264T (=DSM 44701T), isolated from a smear-ripened cheese.</title>
        <authorList>
            <consortium name="US DOE Joint Genome Institute (JGI-PGF)"/>
            <person name="Walter F."/>
            <person name="Albersmeier A."/>
            <person name="Kalinowski J."/>
            <person name="Ruckert C."/>
        </authorList>
    </citation>
    <scope>NUCLEOTIDE SEQUENCE [LARGE SCALE GENOMIC DNA]</scope>
    <source>
        <strain evidence="3 4">CGMCC 1.7286</strain>
    </source>
</reference>
<sequence>MTRNKLSTIIAGLLLTTGAGGAGLAVAKDHGDMSFQRVSTLANYLNNGEAIDQETVSEIVAATRDGMTVVYTDSPLEQIGFVDITDPAMPQPAGTLALNGEPTSVDVVTVGQGRDKKEYALVAVNTSADYVNVSGELVVVDIASQAVAATLDLGGQPDSIKVSPDGRYVAIAIENERDEDIEVNDIEGGLPQFPAGYLAIVDIVGDSPADWSRRDVDLSGLAAYGGDDPEPEFVDVNRDNLAAVSLQENNHLAIVDLKSGEVRSHFDLGTVDLEGVDAHEDDIISLGDDLAAVPREPDAIAWLKGKQGEWVIATANEGDLFGGSRGFSIFTQNGDLLFDSGSSFEEIAVRHGHYPESRSENKGSEPEAIEQGTFGDDDYLFVGSERGSFVAVYRMEAGEPEFSQLLPAPFGPEGVLAIPQRNLLIASGEEDDPSFGVRSSIMVYELKKGAPAYSQIVSADVDGKPIGWSALSGMTAVPGEKNSLLAVWDSYYSESRIFSIDTSAQPALITGATTISGGTGNYDPEGIAIAPDGSRWVASEGNASDSRPNRLLHLDENGAVLSEIGLPQEILDCRAASGETGTLGSGFEGVAVVPGNDGDYSLLVAQQRGWDYTTAACDALDDDAGGLNANGQPNRTRLWTYDPQSGDWGHIAWELAALPENASWVGLSEVTRAPDGSLVVIERDNRTGDFAQLKTLVRVEPSALEDGIVTADEKQVYNLLPAMQESRGWISDKPEGVAITENGKAFVVTDNDGVDDWSGETSFLELGPFKKLFR</sequence>
<dbReference type="InterPro" id="IPR015943">
    <property type="entry name" value="WD40/YVTN_repeat-like_dom_sf"/>
</dbReference>
<dbReference type="AlphaFoldDB" id="A0A918DSB2"/>